<protein>
    <submittedName>
        <fullName evidence="1">Uncharacterized protein</fullName>
    </submittedName>
</protein>
<proteinExistence type="predicted"/>
<dbReference type="EMBL" id="MN175502">
    <property type="protein sequence ID" value="QQZ45243.1"/>
    <property type="molecule type" value="Genomic_DNA"/>
</dbReference>
<name>A0A7U1DZF2_RAOOR</name>
<geneLocation type="plasmid" evidence="1">
    <name>pHNNC189-2</name>
</geneLocation>
<evidence type="ECO:0000313" key="1">
    <source>
        <dbReference type="EMBL" id="QQZ45243.1"/>
    </source>
</evidence>
<organism evidence="1">
    <name type="scientific">Raoultella ornithinolytica</name>
    <name type="common">Klebsiella ornithinolytica</name>
    <dbReference type="NCBI Taxonomy" id="54291"/>
    <lineage>
        <taxon>Bacteria</taxon>
        <taxon>Pseudomonadati</taxon>
        <taxon>Pseudomonadota</taxon>
        <taxon>Gammaproteobacteria</taxon>
        <taxon>Enterobacterales</taxon>
        <taxon>Enterobacteriaceae</taxon>
        <taxon>Klebsiella/Raoultella group</taxon>
        <taxon>Raoultella</taxon>
    </lineage>
</organism>
<dbReference type="AlphaFoldDB" id="A0A7U1DZF2"/>
<sequence length="38" mass="4376">MAGEGRRQKFLRSQAKSFGGVHFTLRMTTRRCYDQPSA</sequence>
<reference evidence="1" key="1">
    <citation type="submission" date="2019-07" db="EMBL/GenBank/DDBJ databases">
        <authorList>
            <person name="Gao X."/>
            <person name="Wan M."/>
            <person name="Lv L."/>
            <person name="Liu J.-H."/>
        </authorList>
    </citation>
    <scope>NUCLEOTIDE SEQUENCE</scope>
    <source>
        <strain evidence="1">NC189</strain>
        <plasmid evidence="1">pHNNC189-2</plasmid>
    </source>
</reference>
<keyword evidence="1" id="KW-0614">Plasmid</keyword>
<accession>A0A7U1DZF2</accession>